<dbReference type="GO" id="GO:0008740">
    <property type="term" value="F:L-rhamnose isomerase activity"/>
    <property type="evidence" value="ECO:0007669"/>
    <property type="project" value="UniProtKB-EC"/>
</dbReference>
<evidence type="ECO:0000256" key="6">
    <source>
        <dbReference type="HAMAP-Rule" id="MF_00541"/>
    </source>
</evidence>
<comment type="subcellular location">
    <subcellularLocation>
        <location evidence="6">Cytoplasm</location>
    </subcellularLocation>
</comment>
<keyword evidence="1 6" id="KW-0963">Cytoplasm</keyword>
<comment type="cofactor">
    <cofactor evidence="6">
        <name>Mn(2+)</name>
        <dbReference type="ChEBI" id="CHEBI:29035"/>
    </cofactor>
    <text evidence="6">Binds 1 Mn(2+) ion per subunit.</text>
</comment>
<feature type="binding site" evidence="6">
    <location>
        <position position="263"/>
    </location>
    <ligand>
        <name>Mn(2+)</name>
        <dbReference type="ChEBI" id="CHEBI:29035"/>
    </ligand>
</feature>
<comment type="caution">
    <text evidence="8">The sequence shown here is derived from an EMBL/GenBank/DDBJ whole genome shotgun (WGS) entry which is preliminary data.</text>
</comment>
<comment type="pathway">
    <text evidence="6">Carbohydrate degradation; L-rhamnose degradation; glycerone phosphate from L-rhamnose: step 1/3.</text>
</comment>
<organism evidence="8 9">
    <name type="scientific">Pallidibacillus thermolactis</name>
    <dbReference type="NCBI Taxonomy" id="251051"/>
    <lineage>
        <taxon>Bacteria</taxon>
        <taxon>Bacillati</taxon>
        <taxon>Bacillota</taxon>
        <taxon>Bacilli</taxon>
        <taxon>Bacillales</taxon>
        <taxon>Bacillaceae</taxon>
        <taxon>Pallidibacillus</taxon>
    </lineage>
</organism>
<dbReference type="Proteomes" id="UP001208656">
    <property type="component" value="Unassembled WGS sequence"/>
</dbReference>
<keyword evidence="2 6" id="KW-0479">Metal-binding</keyword>
<dbReference type="PANTHER" id="PTHR30268">
    <property type="entry name" value="L-RHAMNOSE ISOMERASE"/>
    <property type="match status" value="1"/>
</dbReference>
<dbReference type="InterPro" id="IPR050337">
    <property type="entry name" value="L-rhamnose_isomerase"/>
</dbReference>
<dbReference type="RefSeq" id="WP_263062274.1">
    <property type="nucleotide sequence ID" value="NZ_JAOUSE010000066.1"/>
</dbReference>
<accession>A0ABT2WJ03</accession>
<comment type="similarity">
    <text evidence="6">Belongs to the rhamnose isomerase family.</text>
</comment>
<comment type="catalytic activity">
    <reaction evidence="6">
        <text>L-rhamnopyranose = L-rhamnulose</text>
        <dbReference type="Rhea" id="RHEA:23160"/>
        <dbReference type="ChEBI" id="CHEBI:17897"/>
        <dbReference type="ChEBI" id="CHEBI:62346"/>
        <dbReference type="EC" id="5.3.1.14"/>
    </reaction>
</comment>
<keyword evidence="4 6" id="KW-0413">Isomerase</keyword>
<dbReference type="NCBIfam" id="NF002203">
    <property type="entry name" value="PRK01076.1"/>
    <property type="match status" value="1"/>
</dbReference>
<evidence type="ECO:0000313" key="9">
    <source>
        <dbReference type="Proteomes" id="UP001208656"/>
    </source>
</evidence>
<gene>
    <name evidence="6" type="primary">rhaA</name>
    <name evidence="8" type="ORF">OEV82_14555</name>
</gene>
<dbReference type="NCBIfam" id="TIGR01748">
    <property type="entry name" value="rhaA"/>
    <property type="match status" value="1"/>
</dbReference>
<reference evidence="8 9" key="1">
    <citation type="submission" date="2022-10" db="EMBL/GenBank/DDBJ databases">
        <title>Description of Fervidibacillus gen. nov. in the family Fervidibacillaceae fam. nov. with two species, Fervidibacillus albus sp. nov., and Fervidibacillus halotolerans sp. nov., isolated from tidal flat sediments.</title>
        <authorList>
            <person name="Kwon K.K."/>
            <person name="Yang S.-H."/>
        </authorList>
    </citation>
    <scope>NUCLEOTIDE SEQUENCE [LARGE SCALE GENOMIC DNA]</scope>
    <source>
        <strain evidence="8 9">DSM 23332</strain>
    </source>
</reference>
<evidence type="ECO:0000256" key="5">
    <source>
        <dbReference type="ARBA" id="ARBA00023308"/>
    </source>
</evidence>
<dbReference type="SUPFAM" id="SSF51658">
    <property type="entry name" value="Xylose isomerase-like"/>
    <property type="match status" value="1"/>
</dbReference>
<dbReference type="InterPro" id="IPR009308">
    <property type="entry name" value="Rhamnose_isomerase"/>
</dbReference>
<protein>
    <recommendedName>
        <fullName evidence="6 7">L-rhamnose isomerase</fullName>
        <ecNumber evidence="6 7">5.3.1.14</ecNumber>
    </recommendedName>
</protein>
<dbReference type="PANTHER" id="PTHR30268:SF0">
    <property type="entry name" value="L-RHAMNOSE ISOMERASE"/>
    <property type="match status" value="1"/>
</dbReference>
<dbReference type="EMBL" id="JAOUSE010000066">
    <property type="protein sequence ID" value="MCU9595650.1"/>
    <property type="molecule type" value="Genomic_DNA"/>
</dbReference>
<proteinExistence type="inferred from homology"/>
<keyword evidence="9" id="KW-1185">Reference proteome</keyword>
<sequence>MNTGEVIRAYELAKERYAKIGVDTDQVLKELEKIKLSIHCWQGDDVKGFLFPGQELTGGISVSGNYPGKAKTPQQLRQDLSKALSLIPGKHKVQLHAIYADTDEKVDLNELEPRHFTSWVDWAKEEGIGLDFNGTFFSHPKSASGFTLSSPDQKIREFWIEHGRRSRKIAEYFGKELEQQSVNNFWVPDGYKDNPIDKQSPRERLIEALDEIMAEEIDEKYTIEALEGKLFGTGVESFTVGSHEFYMAYALTRGKLWTVDAGHFHPTEDPSDKFSAFLPFGKGLMLHVSRPVRWDSDHVVILDEALIRITQSLVRDQQLDKVNIGLDFFDATINRIAAWVIGSRNTIKGILMGMLAPIEDLKAAELAGDYTKRLAVTEALKTYPIGAVWDYYCVKHNVPLEEDWLADVQHYEKEELFTRN</sequence>
<comment type="function">
    <text evidence="6">Catalyzes the interconversion of L-rhamnose and L-rhamnulose.</text>
</comment>
<keyword evidence="5 6" id="KW-0684">Rhamnose metabolism</keyword>
<evidence type="ECO:0000256" key="7">
    <source>
        <dbReference type="NCBIfam" id="TIGR01748"/>
    </source>
</evidence>
<evidence type="ECO:0000256" key="3">
    <source>
        <dbReference type="ARBA" id="ARBA00023211"/>
    </source>
</evidence>
<evidence type="ECO:0000313" key="8">
    <source>
        <dbReference type="EMBL" id="MCU9595650.1"/>
    </source>
</evidence>
<feature type="binding site" evidence="6">
    <location>
        <position position="295"/>
    </location>
    <ligand>
        <name>Mn(2+)</name>
        <dbReference type="ChEBI" id="CHEBI:29035"/>
    </ligand>
</feature>
<dbReference type="HAMAP" id="MF_00541">
    <property type="entry name" value="RhaA"/>
    <property type="match status" value="1"/>
</dbReference>
<keyword evidence="3 6" id="KW-0464">Manganese</keyword>
<dbReference type="Gene3D" id="3.20.20.150">
    <property type="entry name" value="Divalent-metal-dependent TIM barrel enzymes"/>
    <property type="match status" value="1"/>
</dbReference>
<name>A0ABT2WJ03_9BACI</name>
<feature type="binding site" evidence="6">
    <location>
        <position position="297"/>
    </location>
    <ligand>
        <name>Mn(2+)</name>
        <dbReference type="ChEBI" id="CHEBI:29035"/>
    </ligand>
</feature>
<dbReference type="EC" id="5.3.1.14" evidence="6 7"/>
<evidence type="ECO:0000256" key="2">
    <source>
        <dbReference type="ARBA" id="ARBA00022723"/>
    </source>
</evidence>
<dbReference type="InterPro" id="IPR036237">
    <property type="entry name" value="Xyl_isomerase-like_sf"/>
</dbReference>
<dbReference type="Pfam" id="PF06134">
    <property type="entry name" value="RhaA"/>
    <property type="match status" value="1"/>
</dbReference>
<evidence type="ECO:0000256" key="1">
    <source>
        <dbReference type="ARBA" id="ARBA00022490"/>
    </source>
</evidence>
<evidence type="ECO:0000256" key="4">
    <source>
        <dbReference type="ARBA" id="ARBA00023235"/>
    </source>
</evidence>